<reference evidence="1" key="1">
    <citation type="submission" date="2021-03" db="EMBL/GenBank/DDBJ databases">
        <title>Evolutionary innovations through gain and loss of genes in the ectomycorrhizal Boletales.</title>
        <authorList>
            <person name="Wu G."/>
            <person name="Miyauchi S."/>
            <person name="Morin E."/>
            <person name="Yang Z.-L."/>
            <person name="Xu J."/>
            <person name="Martin F.M."/>
        </authorList>
    </citation>
    <scope>NUCLEOTIDE SEQUENCE</scope>
    <source>
        <strain evidence="1">BR01</strain>
    </source>
</reference>
<evidence type="ECO:0000313" key="1">
    <source>
        <dbReference type="EMBL" id="KAG6379843.1"/>
    </source>
</evidence>
<comment type="caution">
    <text evidence="1">The sequence shown here is derived from an EMBL/GenBank/DDBJ whole genome shotgun (WGS) entry which is preliminary data.</text>
</comment>
<dbReference type="Proteomes" id="UP000683000">
    <property type="component" value="Unassembled WGS sequence"/>
</dbReference>
<proteinExistence type="predicted"/>
<organism evidence="1 2">
    <name type="scientific">Boletus reticuloceps</name>
    <dbReference type="NCBI Taxonomy" id="495285"/>
    <lineage>
        <taxon>Eukaryota</taxon>
        <taxon>Fungi</taxon>
        <taxon>Dikarya</taxon>
        <taxon>Basidiomycota</taxon>
        <taxon>Agaricomycotina</taxon>
        <taxon>Agaricomycetes</taxon>
        <taxon>Agaricomycetidae</taxon>
        <taxon>Boletales</taxon>
        <taxon>Boletineae</taxon>
        <taxon>Boletaceae</taxon>
        <taxon>Boletoideae</taxon>
        <taxon>Boletus</taxon>
    </lineage>
</organism>
<protein>
    <submittedName>
        <fullName evidence="1">Uncharacterized protein</fullName>
    </submittedName>
</protein>
<keyword evidence="2" id="KW-1185">Reference proteome</keyword>
<name>A0A8I2YZF3_9AGAM</name>
<accession>A0A8I2YZF3</accession>
<sequence>MSWVDYCACTTGLRSTSLPPLTCPVHTPALTLATSLCTHTPVVLSLPPLARPVHARTPAHPCLYHLAVMHACTVAPSSTDLKSFQLTLLGNVLAPPHCLPIAVRLVALALSN</sequence>
<evidence type="ECO:0000313" key="2">
    <source>
        <dbReference type="Proteomes" id="UP000683000"/>
    </source>
</evidence>
<gene>
    <name evidence="1" type="ORF">JVT61DRAFT_10400</name>
</gene>
<dbReference type="AlphaFoldDB" id="A0A8I2YZF3"/>
<dbReference type="EMBL" id="JAGFBS010000004">
    <property type="protein sequence ID" value="KAG6379843.1"/>
    <property type="molecule type" value="Genomic_DNA"/>
</dbReference>